<keyword evidence="2" id="KW-0732">Signal</keyword>
<dbReference type="EMBL" id="AJWJ01000685">
    <property type="protein sequence ID" value="KAF2069334.1"/>
    <property type="molecule type" value="Genomic_DNA"/>
</dbReference>
<evidence type="ECO:0000313" key="8">
    <source>
        <dbReference type="Proteomes" id="UP000695562"/>
    </source>
</evidence>
<dbReference type="PANTHER" id="PTHR11329">
    <property type="entry name" value="LEUKOCYTE CELL-DERIVED CHEMOTAXIN 2"/>
    <property type="match status" value="1"/>
</dbReference>
<organism evidence="7 8">
    <name type="scientific">Polysphondylium violaceum</name>
    <dbReference type="NCBI Taxonomy" id="133409"/>
    <lineage>
        <taxon>Eukaryota</taxon>
        <taxon>Amoebozoa</taxon>
        <taxon>Evosea</taxon>
        <taxon>Eumycetozoa</taxon>
        <taxon>Dictyostelia</taxon>
        <taxon>Dictyosteliales</taxon>
        <taxon>Dictyosteliaceae</taxon>
        <taxon>Polysphondylium</taxon>
    </lineage>
</organism>
<evidence type="ECO:0000256" key="3">
    <source>
        <dbReference type="ARBA" id="ARBA00022833"/>
    </source>
</evidence>
<keyword evidence="1" id="KW-0479">Metal-binding</keyword>
<reference evidence="7" key="1">
    <citation type="submission" date="2020-01" db="EMBL/GenBank/DDBJ databases">
        <title>Development of genomics and gene disruption for Polysphondylium violaceum indicates a role for the polyketide synthase stlB in stalk morphogenesis.</title>
        <authorList>
            <person name="Narita B."/>
            <person name="Kawabe Y."/>
            <person name="Kin K."/>
            <person name="Saito T."/>
            <person name="Gibbs R."/>
            <person name="Kuspa A."/>
            <person name="Muzny D."/>
            <person name="Queller D."/>
            <person name="Richards S."/>
            <person name="Strassman J."/>
            <person name="Sucgang R."/>
            <person name="Worley K."/>
            <person name="Schaap P."/>
        </authorList>
    </citation>
    <scope>NUCLEOTIDE SEQUENCE</scope>
    <source>
        <strain evidence="7">QSvi11</strain>
    </source>
</reference>
<dbReference type="InterPro" id="IPR011055">
    <property type="entry name" value="Dup_hybrid_motif"/>
</dbReference>
<gene>
    <name evidence="7" type="ORF">CYY_009349</name>
</gene>
<evidence type="ECO:0000256" key="2">
    <source>
        <dbReference type="ARBA" id="ARBA00022729"/>
    </source>
</evidence>
<dbReference type="GO" id="GO:0046872">
    <property type="term" value="F:metal ion binding"/>
    <property type="evidence" value="ECO:0007669"/>
    <property type="project" value="UniProtKB-KW"/>
</dbReference>
<keyword evidence="3" id="KW-0862">Zinc</keyword>
<keyword evidence="4" id="KW-1015">Disulfide bond</keyword>
<dbReference type="InterPro" id="IPR008663">
    <property type="entry name" value="LECT2"/>
</dbReference>
<sequence>MNFKVTPTSFIYHGNSFSYYPLTFNFFTGLLRDDEEPSTLTTPIQLVAKGGHRIEMDGAKATTAKVMVNLPTTTQYHSWIRLPLKISPAIDVKKLEISTHVYQQNRVKVCFPQLDPKGIGYVHIEEYGLNGGAGGIGMDTEKLITDIVSGFNLVGMRPSTEMIQSWRPFISDFSTTLSNMTLDLKDTPSPMSVDSYDPGNYRSTFERIASQATNRRITLTRYGVAYLYIVGQIRSKIKQQQSLSIDPVEYPSHSYSVSLQPNLLQMLPLVATLNHLYATPIGGEFTFDIGSLAQIANVNLRFHPAFLDFENSKRTTTTGINLDDLLNEALQETNLKEADRKQANQQTQEKIRKTLSEVSNSLDHIECVIEDAKNQWHSLNSSTANYIVSMQEIIKSLKEKHTLLTQKLTILDDLAGADELIRAKRKECVGQATKMQDELDILLPKMQQEMEKVKRDAVRQESTLFVNPTGKGIRNDSGGQGHFRAPRGTTTHEGIDFSTIVGQDIVAPFDGYAMNRIGAKSGYPLVDIYPTKPYSEFDYLQILYVVKPETISSGVSRLVKAGGVVGVAANLQTLNYPPTVGPHVHVQLLKGDKKIDPTPFFFKG</sequence>
<name>A0A8J4PND8_9MYCE</name>
<evidence type="ECO:0000313" key="7">
    <source>
        <dbReference type="EMBL" id="KAF2069334.1"/>
    </source>
</evidence>
<keyword evidence="8" id="KW-1185">Reference proteome</keyword>
<evidence type="ECO:0000256" key="5">
    <source>
        <dbReference type="ARBA" id="ARBA00024361"/>
    </source>
</evidence>
<dbReference type="PANTHER" id="PTHR11329:SF0">
    <property type="entry name" value="LEUKOCYTE CELL-DERIVED CHEMOTAXIN-2"/>
    <property type="match status" value="1"/>
</dbReference>
<dbReference type="AlphaFoldDB" id="A0A8J4PND8"/>
<evidence type="ECO:0000256" key="1">
    <source>
        <dbReference type="ARBA" id="ARBA00022723"/>
    </source>
</evidence>
<proteinExistence type="inferred from homology"/>
<dbReference type="Gene3D" id="2.70.70.10">
    <property type="entry name" value="Glucose Permease (Domain IIA)"/>
    <property type="match status" value="1"/>
</dbReference>
<evidence type="ECO:0000256" key="4">
    <source>
        <dbReference type="ARBA" id="ARBA00023157"/>
    </source>
</evidence>
<dbReference type="OrthoDB" id="5911921at2759"/>
<comment type="caution">
    <text evidence="7">The sequence shown here is derived from an EMBL/GenBank/DDBJ whole genome shotgun (WGS) entry which is preliminary data.</text>
</comment>
<feature type="coiled-coil region" evidence="6">
    <location>
        <begin position="326"/>
        <end position="375"/>
    </location>
</feature>
<evidence type="ECO:0000256" key="6">
    <source>
        <dbReference type="SAM" id="Coils"/>
    </source>
</evidence>
<protein>
    <submittedName>
        <fullName evidence="7">Uncharacterized protein</fullName>
    </submittedName>
</protein>
<dbReference type="Proteomes" id="UP000695562">
    <property type="component" value="Unassembled WGS sequence"/>
</dbReference>
<accession>A0A8J4PND8</accession>
<keyword evidence="6" id="KW-0175">Coiled coil</keyword>
<comment type="similarity">
    <text evidence="5">Belongs to the LECT2/MIM-1 family.</text>
</comment>